<evidence type="ECO:0000313" key="1">
    <source>
        <dbReference type="EMBL" id="SVA95064.1"/>
    </source>
</evidence>
<reference evidence="1" key="1">
    <citation type="submission" date="2018-05" db="EMBL/GenBank/DDBJ databases">
        <authorList>
            <person name="Lanie J.A."/>
            <person name="Ng W.-L."/>
            <person name="Kazmierczak K.M."/>
            <person name="Andrzejewski T.M."/>
            <person name="Davidsen T.M."/>
            <person name="Wayne K.J."/>
            <person name="Tettelin H."/>
            <person name="Glass J.I."/>
            <person name="Rusch D."/>
            <person name="Podicherti R."/>
            <person name="Tsui H.-C.T."/>
            <person name="Winkler M.E."/>
        </authorList>
    </citation>
    <scope>NUCLEOTIDE SEQUENCE</scope>
</reference>
<name>A0A382A144_9ZZZZ</name>
<sequence length="25" mass="2621">MVFLLPGPLTVAQAFVSDFELIVGG</sequence>
<feature type="non-terminal residue" evidence="1">
    <location>
        <position position="25"/>
    </location>
</feature>
<dbReference type="AlphaFoldDB" id="A0A382A144"/>
<gene>
    <name evidence="1" type="ORF">METZ01_LOCUS147918</name>
</gene>
<protein>
    <submittedName>
        <fullName evidence="1">Uncharacterized protein</fullName>
    </submittedName>
</protein>
<accession>A0A382A144</accession>
<proteinExistence type="predicted"/>
<dbReference type="EMBL" id="UINC01023428">
    <property type="protein sequence ID" value="SVA95064.1"/>
    <property type="molecule type" value="Genomic_DNA"/>
</dbReference>
<organism evidence="1">
    <name type="scientific">marine metagenome</name>
    <dbReference type="NCBI Taxonomy" id="408172"/>
    <lineage>
        <taxon>unclassified sequences</taxon>
        <taxon>metagenomes</taxon>
        <taxon>ecological metagenomes</taxon>
    </lineage>
</organism>